<name>E8QSG6_HELPW</name>
<dbReference type="Proteomes" id="UP000007467">
    <property type="component" value="Chromosome"/>
</dbReference>
<sequence>MHIKAYIVAYVKNAIHLPLDSLLERNGYRLNAQKSTKIWKVYNNGNEKLLVRQNANFQWFYLNCDNKADSGNIINFCKNRKLDLMGFTQGLIVNDDTIKENISKLTSKEADKLKEQQKIIDKFNQFELYDLTNSKMLEKRKLKGNLFLAYNHSLKKDKHNNMCVPNFLYSKNSHSNKIISYTRRLENPMTSLNNQALNKPINTLNKGEKGIEMLAPKDLKPIKNIVLSESIIDSMSYLQLRKLNAYESILLSCNGQFNAEKLDAFLEKLLSDIEQSKSKEYADYLKKAQSFELYKGTQTRIESETNTTRDNLTIHFSRTKYPSSTDFMPAKDWVNESVKSLDELVRVITNYHYSSAIYKNNYRNTHNTKGFSNLLIFDIDNDKDKPNISLEETKNLFKKHGIETLIIPSRNHNKEKHGHIAERFRIIIPTQQPIGQDFNCNNDFSAFNNLCAKALGIYDYIDKKVSVDQSRAYYKSPNDATPIILKGRIMDLTHLKQQAMSNLFTESQIQTTEPKPVNKPDLSLNIVLAYDNDKNGQVYTQISEEIIYKHTGNMPNIFIPYSKDCNDNLKLANLIGNDHINNEMIKNFLERIEKQSLFFDGEKKEKLEALKNECLSLLKPQEQATSQNDTKENEKPIQGVDYEM</sequence>
<evidence type="ECO:0000256" key="1">
    <source>
        <dbReference type="SAM" id="MobiDB-lite"/>
    </source>
</evidence>
<organism evidence="2 3">
    <name type="scientific">Helicobacter pylori (strain SouthAfrica7)</name>
    <dbReference type="NCBI Taxonomy" id="907239"/>
    <lineage>
        <taxon>Bacteria</taxon>
        <taxon>Pseudomonadati</taxon>
        <taxon>Campylobacterota</taxon>
        <taxon>Epsilonproteobacteria</taxon>
        <taxon>Campylobacterales</taxon>
        <taxon>Helicobacteraceae</taxon>
        <taxon>Helicobacter</taxon>
    </lineage>
</organism>
<reference evidence="2 3" key="2">
    <citation type="journal article" date="2013" name="Genome Announc.">
        <title>Genome Sequences of Three hpAfrica2 Strains of Helicobacter pylori.</title>
        <authorList>
            <person name="Duncan S.S."/>
            <person name="Bertoli M.T."/>
            <person name="Kersulyte D."/>
            <person name="Valk P.L."/>
            <person name="Tamma S."/>
            <person name="Segal I."/>
            <person name="McClain M.S."/>
            <person name="Cover T.L."/>
            <person name="Berg D.E."/>
        </authorList>
    </citation>
    <scope>NUCLEOTIDE SEQUENCE [LARGE SCALE GENOMIC DNA]</scope>
    <source>
        <strain evidence="2 3">SouthAfrica7</strain>
    </source>
</reference>
<proteinExistence type="predicted"/>
<dbReference type="PATRIC" id="fig|907239.3.peg.963"/>
<evidence type="ECO:0000313" key="2">
    <source>
        <dbReference type="EMBL" id="ADU84930.1"/>
    </source>
</evidence>
<evidence type="ECO:0000313" key="3">
    <source>
        <dbReference type="Proteomes" id="UP000007467"/>
    </source>
</evidence>
<accession>E8QSG6</accession>
<feature type="region of interest" description="Disordered" evidence="1">
    <location>
        <begin position="619"/>
        <end position="644"/>
    </location>
</feature>
<reference evidence="3" key="1">
    <citation type="submission" date="2010-11" db="EMBL/GenBank/DDBJ databases">
        <title>Genome sequence of Helicobacter pylori strain SouthAfrica7.</title>
        <authorList>
            <person name="Kersulyte D."/>
            <person name="Segal I."/>
            <person name="Mistry R."/>
            <person name="Berg D.E."/>
        </authorList>
    </citation>
    <scope>NUCLEOTIDE SEQUENCE [LARGE SCALE GENOMIC DNA]</scope>
    <source>
        <strain evidence="3">SouthAfrica7</strain>
    </source>
</reference>
<protein>
    <recommendedName>
        <fullName evidence="4">Toprim domain-containing protein</fullName>
    </recommendedName>
</protein>
<dbReference type="EMBL" id="CP002336">
    <property type="protein sequence ID" value="ADU84930.1"/>
    <property type="molecule type" value="Genomic_DNA"/>
</dbReference>
<dbReference type="HOGENOM" id="CLU_489818_0_0_7"/>
<dbReference type="KEGG" id="hes:HPSA_04740"/>
<gene>
    <name evidence="2" type="ordered locus">HPSA_04740</name>
</gene>
<dbReference type="AlphaFoldDB" id="E8QSG6"/>
<evidence type="ECO:0008006" key="4">
    <source>
        <dbReference type="Google" id="ProtNLM"/>
    </source>
</evidence>